<reference evidence="1" key="1">
    <citation type="submission" date="2015-10" db="EMBL/GenBank/DDBJ databases">
        <authorList>
            <person name="Gilbert D.G."/>
        </authorList>
    </citation>
    <scope>NUCLEOTIDE SEQUENCE</scope>
    <source>
        <strain evidence="1">Phyl III-seqv23</strain>
    </source>
</reference>
<dbReference type="GO" id="GO:0010124">
    <property type="term" value="P:phenylacetate catabolic process"/>
    <property type="evidence" value="ECO:0007669"/>
    <property type="project" value="InterPro"/>
</dbReference>
<protein>
    <submittedName>
        <fullName evidence="1">Putative multicomponent oxygenase/reductase subunit for phenylacetic acid degradation</fullName>
    </submittedName>
</protein>
<organism evidence="1">
    <name type="scientific">Ralstonia solanacearum</name>
    <name type="common">Pseudomonas solanacearum</name>
    <dbReference type="NCBI Taxonomy" id="305"/>
    <lineage>
        <taxon>Bacteria</taxon>
        <taxon>Pseudomonadati</taxon>
        <taxon>Pseudomonadota</taxon>
        <taxon>Betaproteobacteria</taxon>
        <taxon>Burkholderiales</taxon>
        <taxon>Burkholderiaceae</taxon>
        <taxon>Ralstonia</taxon>
        <taxon>Ralstonia solanacearum species complex</taxon>
    </lineage>
</organism>
<dbReference type="Gene3D" id="1.20.1260.10">
    <property type="match status" value="1"/>
</dbReference>
<dbReference type="InterPro" id="IPR052703">
    <property type="entry name" value="Aromatic_CoA_ox/epox"/>
</dbReference>
<gene>
    <name evidence="1" type="primary">paaC</name>
    <name evidence="1" type="ORF">RUN39_v1_340048</name>
</gene>
<dbReference type="PIRSF" id="PIRSF037834">
    <property type="entry name" value="PA_CoA_Oase3"/>
    <property type="match status" value="1"/>
</dbReference>
<dbReference type="PANTHER" id="PTHR30458:SF0">
    <property type="entry name" value="1,2-PHENYLACETYL-COA EPOXIDASE, SUBUNIT C"/>
    <property type="match status" value="1"/>
</dbReference>
<dbReference type="GO" id="GO:0005829">
    <property type="term" value="C:cytosol"/>
    <property type="evidence" value="ECO:0007669"/>
    <property type="project" value="TreeGrafter"/>
</dbReference>
<dbReference type="PATRIC" id="fig|305.106.peg.2477"/>
<accession>A0A0S4TQP8</accession>
<dbReference type="InterPro" id="IPR007814">
    <property type="entry name" value="PaaA_PaaC"/>
</dbReference>
<dbReference type="SUPFAM" id="SSF47240">
    <property type="entry name" value="Ferritin-like"/>
    <property type="match status" value="1"/>
</dbReference>
<dbReference type="InterPro" id="IPR011882">
    <property type="entry name" value="PaaC"/>
</dbReference>
<dbReference type="AlphaFoldDB" id="A0A0S4TQP8"/>
<dbReference type="NCBIfam" id="TIGR02158">
    <property type="entry name" value="PA_CoA_Oxy3"/>
    <property type="match status" value="1"/>
</dbReference>
<proteinExistence type="predicted"/>
<dbReference type="EMBL" id="LN899819">
    <property type="protein sequence ID" value="CUV12376.1"/>
    <property type="molecule type" value="Genomic_DNA"/>
</dbReference>
<dbReference type="InterPro" id="IPR012347">
    <property type="entry name" value="Ferritin-like"/>
</dbReference>
<name>A0A0S4TQP8_RALSL</name>
<dbReference type="InterPro" id="IPR009078">
    <property type="entry name" value="Ferritin-like_SF"/>
</dbReference>
<dbReference type="Pfam" id="PF05138">
    <property type="entry name" value="PaaA_PaaC"/>
    <property type="match status" value="1"/>
</dbReference>
<evidence type="ECO:0000313" key="1">
    <source>
        <dbReference type="EMBL" id="CUV12376.1"/>
    </source>
</evidence>
<dbReference type="PANTHER" id="PTHR30458">
    <property type="entry name" value="PHENYLACETIC ACID DEGRADATION PROTEIN PAA"/>
    <property type="match status" value="1"/>
</dbReference>
<sequence>MQSTSTNDAHLRYLLRLADSALVLGQRNAEWTGHGPVLEEDIALSNLSLDLIGQARLLYTHAGRLEGQLTGMPRSEDDYAYWRDEPAFRNYTLLELPHAGPLCGTAAGSRDYAVTIVRHFLYAALMVPLWEALAASADAELAAIAAKSVKEMRYHLAHTRDWLVRFGDGTAQSHARAQAALDWLMPYTNEFFAADAVEAAVAEAGIGVRAAQVRGAWEATVRDTLDEATLTWPDAGPYVSTGKHGLHSEHMGYLLAEMQGLARQFPGATW</sequence>